<evidence type="ECO:0000256" key="2">
    <source>
        <dbReference type="ARBA" id="ARBA00022670"/>
    </source>
</evidence>
<dbReference type="OrthoDB" id="49219at2759"/>
<evidence type="ECO:0000256" key="4">
    <source>
        <dbReference type="ARBA" id="ARBA00022807"/>
    </source>
</evidence>
<comment type="similarity">
    <text evidence="1">Belongs to the peptidase C48 family.</text>
</comment>
<dbReference type="PANTHER" id="PTHR46915:SF2">
    <property type="entry name" value="UBIQUITIN-LIKE PROTEASE 4"/>
    <property type="match status" value="1"/>
</dbReference>
<dbReference type="SUPFAM" id="SSF54001">
    <property type="entry name" value="Cysteine proteinases"/>
    <property type="match status" value="1"/>
</dbReference>
<evidence type="ECO:0000256" key="3">
    <source>
        <dbReference type="ARBA" id="ARBA00022801"/>
    </source>
</evidence>
<dbReference type="PROSITE" id="PS50600">
    <property type="entry name" value="ULP_PROTEASE"/>
    <property type="match status" value="1"/>
</dbReference>
<dbReference type="Gene3D" id="3.40.395.10">
    <property type="entry name" value="Adenoviral Proteinase, Chain A"/>
    <property type="match status" value="1"/>
</dbReference>
<protein>
    <submittedName>
        <fullName evidence="6">Unnamed protein product</fullName>
    </submittedName>
</protein>
<evidence type="ECO:0000259" key="5">
    <source>
        <dbReference type="PROSITE" id="PS50600"/>
    </source>
</evidence>
<feature type="domain" description="Ubiquitin-like protease family profile" evidence="5">
    <location>
        <begin position="1"/>
        <end position="117"/>
    </location>
</feature>
<gene>
    <name evidence="6" type="ORF">Pfra01_001263700</name>
</gene>
<evidence type="ECO:0000313" key="7">
    <source>
        <dbReference type="Proteomes" id="UP001165121"/>
    </source>
</evidence>
<dbReference type="GO" id="GO:0008234">
    <property type="term" value="F:cysteine-type peptidase activity"/>
    <property type="evidence" value="ECO:0007669"/>
    <property type="project" value="UniProtKB-KW"/>
</dbReference>
<evidence type="ECO:0000313" key="6">
    <source>
        <dbReference type="EMBL" id="GMF40773.1"/>
    </source>
</evidence>
<dbReference type="GO" id="GO:0016926">
    <property type="term" value="P:protein desumoylation"/>
    <property type="evidence" value="ECO:0007669"/>
    <property type="project" value="UniProtKB-ARBA"/>
</dbReference>
<dbReference type="PANTHER" id="PTHR46915">
    <property type="entry name" value="UBIQUITIN-LIKE PROTEASE 4-RELATED"/>
    <property type="match status" value="1"/>
</dbReference>
<dbReference type="Proteomes" id="UP001165121">
    <property type="component" value="Unassembled WGS sequence"/>
</dbReference>
<keyword evidence="4" id="KW-0788">Thiol protease</keyword>
<dbReference type="InterPro" id="IPR038765">
    <property type="entry name" value="Papain-like_cys_pep_sf"/>
</dbReference>
<evidence type="ECO:0000256" key="1">
    <source>
        <dbReference type="ARBA" id="ARBA00005234"/>
    </source>
</evidence>
<sequence length="144" mass="16322">MAQTHEPVRGITATFPHAKYTTILIPVCMDAQWSFVIMQKPVLAIGGLTPAMLHVDSLQYHDIGRFEPALCGYFRKGALQKYNMKKTTYKVKCHITNPRQANGYDCGIFMLYFMRVVNKTIVRTKGKLILPLSIVNICSVLQKD</sequence>
<dbReference type="GO" id="GO:0006508">
    <property type="term" value="P:proteolysis"/>
    <property type="evidence" value="ECO:0007669"/>
    <property type="project" value="UniProtKB-KW"/>
</dbReference>
<accession>A0A9W6XL31</accession>
<name>A0A9W6XL31_9STRA</name>
<comment type="caution">
    <text evidence="6">The sequence shown here is derived from an EMBL/GenBank/DDBJ whole genome shotgun (WGS) entry which is preliminary data.</text>
</comment>
<keyword evidence="3" id="KW-0378">Hydrolase</keyword>
<dbReference type="EMBL" id="BSXT01001287">
    <property type="protein sequence ID" value="GMF40773.1"/>
    <property type="molecule type" value="Genomic_DNA"/>
</dbReference>
<proteinExistence type="inferred from homology"/>
<organism evidence="6 7">
    <name type="scientific">Phytophthora fragariaefolia</name>
    <dbReference type="NCBI Taxonomy" id="1490495"/>
    <lineage>
        <taxon>Eukaryota</taxon>
        <taxon>Sar</taxon>
        <taxon>Stramenopiles</taxon>
        <taxon>Oomycota</taxon>
        <taxon>Peronosporomycetes</taxon>
        <taxon>Peronosporales</taxon>
        <taxon>Peronosporaceae</taxon>
        <taxon>Phytophthora</taxon>
    </lineage>
</organism>
<keyword evidence="2" id="KW-0645">Protease</keyword>
<dbReference type="Pfam" id="PF02902">
    <property type="entry name" value="Peptidase_C48"/>
    <property type="match status" value="1"/>
</dbReference>
<dbReference type="InterPro" id="IPR003653">
    <property type="entry name" value="Peptidase_C48_C"/>
</dbReference>
<dbReference type="AlphaFoldDB" id="A0A9W6XL31"/>
<keyword evidence="7" id="KW-1185">Reference proteome</keyword>
<reference evidence="6" key="1">
    <citation type="submission" date="2023-04" db="EMBL/GenBank/DDBJ databases">
        <title>Phytophthora fragariaefolia NBRC 109709.</title>
        <authorList>
            <person name="Ichikawa N."/>
            <person name="Sato H."/>
            <person name="Tonouchi N."/>
        </authorList>
    </citation>
    <scope>NUCLEOTIDE SEQUENCE</scope>
    <source>
        <strain evidence="6">NBRC 109709</strain>
    </source>
</reference>